<gene>
    <name evidence="2" type="ORF">MNOR_LOCUS12773</name>
</gene>
<feature type="chain" id="PRO_5043382598" evidence="1">
    <location>
        <begin position="19"/>
        <end position="147"/>
    </location>
</feature>
<keyword evidence="1" id="KW-0732">Signal</keyword>
<evidence type="ECO:0000313" key="3">
    <source>
        <dbReference type="Proteomes" id="UP001497623"/>
    </source>
</evidence>
<sequence length="147" mass="16397">MKMNIAALLVTYTGFANAMSCLYCTNHPQDTGDLPYDQECGASTYHGETGATDHDACYTRVQDNSYLYRGSINDGGGTEDGCIYGFNWIICLCQIENCNNNRCEQCESPHGMANWNYTVGDFVPELSEISNSSNEEEYQSGDYHDYP</sequence>
<organism evidence="2 3">
    <name type="scientific">Meganyctiphanes norvegica</name>
    <name type="common">Northern krill</name>
    <name type="synonym">Thysanopoda norvegica</name>
    <dbReference type="NCBI Taxonomy" id="48144"/>
    <lineage>
        <taxon>Eukaryota</taxon>
        <taxon>Metazoa</taxon>
        <taxon>Ecdysozoa</taxon>
        <taxon>Arthropoda</taxon>
        <taxon>Crustacea</taxon>
        <taxon>Multicrustacea</taxon>
        <taxon>Malacostraca</taxon>
        <taxon>Eumalacostraca</taxon>
        <taxon>Eucarida</taxon>
        <taxon>Euphausiacea</taxon>
        <taxon>Euphausiidae</taxon>
        <taxon>Meganyctiphanes</taxon>
    </lineage>
</organism>
<dbReference type="Proteomes" id="UP001497623">
    <property type="component" value="Unassembled WGS sequence"/>
</dbReference>
<dbReference type="EMBL" id="CAXKWB010007113">
    <property type="protein sequence ID" value="CAL4085657.1"/>
    <property type="molecule type" value="Genomic_DNA"/>
</dbReference>
<comment type="caution">
    <text evidence="2">The sequence shown here is derived from an EMBL/GenBank/DDBJ whole genome shotgun (WGS) entry which is preliminary data.</text>
</comment>
<evidence type="ECO:0000313" key="2">
    <source>
        <dbReference type="EMBL" id="CAL4085657.1"/>
    </source>
</evidence>
<keyword evidence="3" id="KW-1185">Reference proteome</keyword>
<evidence type="ECO:0000256" key="1">
    <source>
        <dbReference type="SAM" id="SignalP"/>
    </source>
</evidence>
<name>A0AAV2QJ67_MEGNR</name>
<proteinExistence type="predicted"/>
<dbReference type="AlphaFoldDB" id="A0AAV2QJ67"/>
<protein>
    <submittedName>
        <fullName evidence="2">Uncharacterized protein</fullName>
    </submittedName>
</protein>
<feature type="signal peptide" evidence="1">
    <location>
        <begin position="1"/>
        <end position="18"/>
    </location>
</feature>
<accession>A0AAV2QJ67</accession>
<reference evidence="2 3" key="1">
    <citation type="submission" date="2024-05" db="EMBL/GenBank/DDBJ databases">
        <authorList>
            <person name="Wallberg A."/>
        </authorList>
    </citation>
    <scope>NUCLEOTIDE SEQUENCE [LARGE SCALE GENOMIC DNA]</scope>
</reference>